<reference evidence="2 3" key="1">
    <citation type="journal article" date="2016" name="Nat. Commun.">
        <title>Thousands of microbial genomes shed light on interconnected biogeochemical processes in an aquifer system.</title>
        <authorList>
            <person name="Anantharaman K."/>
            <person name="Brown C.T."/>
            <person name="Hug L.A."/>
            <person name="Sharon I."/>
            <person name="Castelle C.J."/>
            <person name="Probst A.J."/>
            <person name="Thomas B.C."/>
            <person name="Singh A."/>
            <person name="Wilkins M.J."/>
            <person name="Karaoz U."/>
            <person name="Brodie E.L."/>
            <person name="Williams K.H."/>
            <person name="Hubbard S.S."/>
            <person name="Banfield J.F."/>
        </authorList>
    </citation>
    <scope>NUCLEOTIDE SEQUENCE [LARGE SCALE GENOMIC DNA]</scope>
</reference>
<keyword evidence="2" id="KW-0808">Transferase</keyword>
<dbReference type="EMBL" id="MFDV01000010">
    <property type="protein sequence ID" value="OGE72238.1"/>
    <property type="molecule type" value="Genomic_DNA"/>
</dbReference>
<name>A0A1F5N3P2_9BACT</name>
<organism evidence="2 3">
    <name type="scientific">Candidatus Daviesbacteria bacterium RIFCSPLOWO2_02_FULL_38_15</name>
    <dbReference type="NCBI Taxonomy" id="1797794"/>
    <lineage>
        <taxon>Bacteria</taxon>
        <taxon>Candidatus Daviesiibacteriota</taxon>
    </lineage>
</organism>
<dbReference type="Pfam" id="PF00535">
    <property type="entry name" value="Glycos_transf_2"/>
    <property type="match status" value="1"/>
</dbReference>
<dbReference type="Gene3D" id="3.90.550.10">
    <property type="entry name" value="Spore Coat Polysaccharide Biosynthesis Protein SpsA, Chain A"/>
    <property type="match status" value="1"/>
</dbReference>
<dbReference type="InterPro" id="IPR001173">
    <property type="entry name" value="Glyco_trans_2-like"/>
</dbReference>
<dbReference type="PANTHER" id="PTHR48090">
    <property type="entry name" value="UNDECAPRENYL-PHOSPHATE 4-DEOXY-4-FORMAMIDO-L-ARABINOSE TRANSFERASE-RELATED"/>
    <property type="match status" value="1"/>
</dbReference>
<sequence length="236" mass="26959">MILSIIIPVFNEEKTIGHILEKVALIKLPKKVKKEIIVVDDGSTDKTPKVLSEFKIDNLKFKIIRHEKNKGKGKAVKTGLKNATGDLIIIQDADLEYDPKDYVKLLDPILQNKTKVVFGSRLVDYPLKLWGSSKTVLPLHLIANRLLTFLVNFLYGSNLTDMETCYKLFSKEVLDRINLESSGFEMEPEITIKALKLGYDIFEVPIKVKPRTYGEGKKIGFIDGIWAIWAIFKYRF</sequence>
<dbReference type="CDD" id="cd04179">
    <property type="entry name" value="DPM_DPG-synthase_like"/>
    <property type="match status" value="1"/>
</dbReference>
<evidence type="ECO:0000313" key="3">
    <source>
        <dbReference type="Proteomes" id="UP000177057"/>
    </source>
</evidence>
<dbReference type="SUPFAM" id="SSF53448">
    <property type="entry name" value="Nucleotide-diphospho-sugar transferases"/>
    <property type="match status" value="1"/>
</dbReference>
<accession>A0A1F5N3P2</accession>
<dbReference type="InterPro" id="IPR050256">
    <property type="entry name" value="Glycosyltransferase_2"/>
</dbReference>
<evidence type="ECO:0000313" key="2">
    <source>
        <dbReference type="EMBL" id="OGE72238.1"/>
    </source>
</evidence>
<comment type="caution">
    <text evidence="2">The sequence shown here is derived from an EMBL/GenBank/DDBJ whole genome shotgun (WGS) entry which is preliminary data.</text>
</comment>
<dbReference type="AlphaFoldDB" id="A0A1F5N3P2"/>
<dbReference type="GO" id="GO:0016740">
    <property type="term" value="F:transferase activity"/>
    <property type="evidence" value="ECO:0007669"/>
    <property type="project" value="UniProtKB-KW"/>
</dbReference>
<evidence type="ECO:0000259" key="1">
    <source>
        <dbReference type="Pfam" id="PF00535"/>
    </source>
</evidence>
<dbReference type="Proteomes" id="UP000177057">
    <property type="component" value="Unassembled WGS sequence"/>
</dbReference>
<protein>
    <submittedName>
        <fullName evidence="2">Glycosyl transferase</fullName>
    </submittedName>
</protein>
<dbReference type="InterPro" id="IPR029044">
    <property type="entry name" value="Nucleotide-diphossugar_trans"/>
</dbReference>
<gene>
    <name evidence="2" type="ORF">A3H40_02560</name>
</gene>
<feature type="domain" description="Glycosyltransferase 2-like" evidence="1">
    <location>
        <begin position="4"/>
        <end position="176"/>
    </location>
</feature>
<dbReference type="PANTHER" id="PTHR48090:SF7">
    <property type="entry name" value="RFBJ PROTEIN"/>
    <property type="match status" value="1"/>
</dbReference>
<dbReference type="STRING" id="1797794.A3H40_02560"/>
<proteinExistence type="predicted"/>